<dbReference type="AlphaFoldDB" id="E1YHU8"/>
<evidence type="ECO:0000256" key="3">
    <source>
        <dbReference type="ARBA" id="ARBA00022722"/>
    </source>
</evidence>
<evidence type="ECO:0000313" key="8">
    <source>
        <dbReference type="EMBL" id="CBX30217.1"/>
    </source>
</evidence>
<keyword evidence="5" id="KW-0378">Hydrolase</keyword>
<proteinExistence type="inferred from homology"/>
<dbReference type="EMBL" id="FR695874">
    <property type="protein sequence ID" value="CBX30217.1"/>
    <property type="molecule type" value="Genomic_DNA"/>
</dbReference>
<dbReference type="Gene3D" id="3.30.920.30">
    <property type="entry name" value="Hypothetical protein"/>
    <property type="match status" value="1"/>
</dbReference>
<keyword evidence="4" id="KW-0255">Endonuclease</keyword>
<dbReference type="InterPro" id="IPR038570">
    <property type="entry name" value="HicA_sf"/>
</dbReference>
<dbReference type="InterPro" id="IPR012933">
    <property type="entry name" value="HicA_mRNA_interferase"/>
</dbReference>
<evidence type="ECO:0000256" key="6">
    <source>
        <dbReference type="ARBA" id="ARBA00022884"/>
    </source>
</evidence>
<evidence type="ECO:0000256" key="1">
    <source>
        <dbReference type="ARBA" id="ARBA00006620"/>
    </source>
</evidence>
<dbReference type="GO" id="GO:0016787">
    <property type="term" value="F:hydrolase activity"/>
    <property type="evidence" value="ECO:0007669"/>
    <property type="project" value="UniProtKB-KW"/>
</dbReference>
<keyword evidence="7" id="KW-0346">Stress response</keyword>
<protein>
    <recommendedName>
        <fullName evidence="9">YcfA family protein</fullName>
    </recommendedName>
</protein>
<dbReference type="GO" id="GO:0004519">
    <property type="term" value="F:endonuclease activity"/>
    <property type="evidence" value="ECO:0007669"/>
    <property type="project" value="UniProtKB-KW"/>
</dbReference>
<sequence length="57" mass="6615">MKRKELLKIIVSTGCVFMRHGANHDWYKNPQTGTSQPIPRHTEIEEGLAKRIIKRLS</sequence>
<comment type="similarity">
    <text evidence="1">Belongs to the HicA mRNA interferase family.</text>
</comment>
<name>E1YHU8_9BACT</name>
<keyword evidence="2" id="KW-1277">Toxin-antitoxin system</keyword>
<evidence type="ECO:0000256" key="7">
    <source>
        <dbReference type="ARBA" id="ARBA00023016"/>
    </source>
</evidence>
<reference evidence="8" key="1">
    <citation type="journal article" date="2011" name="Environ. Microbiol.">
        <title>Genomic insights into the metabolic potential of the polycyclic aromatic hydrocarbon degrading sulfate-reducing Deltaproteobacterium N47.</title>
        <authorList>
            <person name="Bergmann F."/>
            <person name="Selesi D."/>
            <person name="Weinmaier T."/>
            <person name="Tischler P."/>
            <person name="Rattei T."/>
            <person name="Meckenstock R.U."/>
        </authorList>
    </citation>
    <scope>NUCLEOTIDE SEQUENCE</scope>
</reference>
<dbReference type="Pfam" id="PF07927">
    <property type="entry name" value="HicA_toxin"/>
    <property type="match status" value="1"/>
</dbReference>
<dbReference type="SUPFAM" id="SSF54786">
    <property type="entry name" value="YcfA/nrd intein domain"/>
    <property type="match status" value="1"/>
</dbReference>
<evidence type="ECO:0000256" key="2">
    <source>
        <dbReference type="ARBA" id="ARBA00022649"/>
    </source>
</evidence>
<accession>E1YHU8</accession>
<gene>
    <name evidence="8" type="ORF">N47_D30260</name>
</gene>
<dbReference type="GO" id="GO:0003729">
    <property type="term" value="F:mRNA binding"/>
    <property type="evidence" value="ECO:0007669"/>
    <property type="project" value="InterPro"/>
</dbReference>
<evidence type="ECO:0008006" key="9">
    <source>
        <dbReference type="Google" id="ProtNLM"/>
    </source>
</evidence>
<keyword evidence="3" id="KW-0540">Nuclease</keyword>
<organism evidence="8">
    <name type="scientific">uncultured Desulfobacterium sp</name>
    <dbReference type="NCBI Taxonomy" id="201089"/>
    <lineage>
        <taxon>Bacteria</taxon>
        <taxon>Pseudomonadati</taxon>
        <taxon>Thermodesulfobacteriota</taxon>
        <taxon>Desulfobacteria</taxon>
        <taxon>Desulfobacterales</taxon>
        <taxon>Desulfobacteriaceae</taxon>
        <taxon>Desulfobacterium</taxon>
        <taxon>environmental samples</taxon>
    </lineage>
</organism>
<keyword evidence="6" id="KW-0694">RNA-binding</keyword>
<evidence type="ECO:0000256" key="4">
    <source>
        <dbReference type="ARBA" id="ARBA00022759"/>
    </source>
</evidence>
<evidence type="ECO:0000256" key="5">
    <source>
        <dbReference type="ARBA" id="ARBA00022801"/>
    </source>
</evidence>